<dbReference type="VEuPathDB" id="FungiDB:SPRG_18719"/>
<evidence type="ECO:0000313" key="3">
    <source>
        <dbReference type="EMBL" id="KDO15739.1"/>
    </source>
</evidence>
<evidence type="ECO:0000256" key="1">
    <source>
        <dbReference type="PROSITE-ProRule" id="PRU00649"/>
    </source>
</evidence>
<comment type="subcellular location">
    <subcellularLocation>
        <location evidence="1">Nucleus</location>
    </subcellularLocation>
</comment>
<keyword evidence="1" id="KW-0539">Nucleus</keyword>
<dbReference type="PROSITE" id="PS51319">
    <property type="entry name" value="TFIIS_N"/>
    <property type="match status" value="1"/>
</dbReference>
<dbReference type="Proteomes" id="UP000030745">
    <property type="component" value="Unassembled WGS sequence"/>
</dbReference>
<reference evidence="3 4" key="1">
    <citation type="journal article" date="2013" name="PLoS Genet.">
        <title>Distinctive expansion of potential virulence genes in the genome of the oomycete fish pathogen Saprolegnia parasitica.</title>
        <authorList>
            <person name="Jiang R.H."/>
            <person name="de Bruijn I."/>
            <person name="Haas B.J."/>
            <person name="Belmonte R."/>
            <person name="Lobach L."/>
            <person name="Christie J."/>
            <person name="van den Ackerveken G."/>
            <person name="Bottin A."/>
            <person name="Bulone V."/>
            <person name="Diaz-Moreno S.M."/>
            <person name="Dumas B."/>
            <person name="Fan L."/>
            <person name="Gaulin E."/>
            <person name="Govers F."/>
            <person name="Grenville-Briggs L.J."/>
            <person name="Horner N.R."/>
            <person name="Levin J.Z."/>
            <person name="Mammella M."/>
            <person name="Meijer H.J."/>
            <person name="Morris P."/>
            <person name="Nusbaum C."/>
            <person name="Oome S."/>
            <person name="Phillips A.J."/>
            <person name="van Rooyen D."/>
            <person name="Rzeszutek E."/>
            <person name="Saraiva M."/>
            <person name="Secombes C.J."/>
            <person name="Seidl M.F."/>
            <person name="Snel B."/>
            <person name="Stassen J.H."/>
            <person name="Sykes S."/>
            <person name="Tripathy S."/>
            <person name="van den Berg H."/>
            <person name="Vega-Arreguin J.C."/>
            <person name="Wawra S."/>
            <person name="Young S.K."/>
            <person name="Zeng Q."/>
            <person name="Dieguez-Uribeondo J."/>
            <person name="Russ C."/>
            <person name="Tyler B.M."/>
            <person name="van West P."/>
        </authorList>
    </citation>
    <scope>NUCLEOTIDE SEQUENCE [LARGE SCALE GENOMIC DNA]</scope>
    <source>
        <strain evidence="3 4">CBS 223.65</strain>
    </source>
</reference>
<name>A0A067BBM4_SAPPC</name>
<dbReference type="OrthoDB" id="44867at2759"/>
<evidence type="ECO:0000259" key="2">
    <source>
        <dbReference type="PROSITE" id="PS51319"/>
    </source>
</evidence>
<dbReference type="EMBL" id="KK584598">
    <property type="protein sequence ID" value="KDO15739.1"/>
    <property type="molecule type" value="Genomic_DNA"/>
</dbReference>
<dbReference type="SUPFAM" id="SSF47676">
    <property type="entry name" value="Conserved domain common to transcription factors TFIIS, elongin A, CRSP70"/>
    <property type="match status" value="1"/>
</dbReference>
<dbReference type="InterPro" id="IPR017923">
    <property type="entry name" value="TFIIS_N"/>
</dbReference>
<dbReference type="Gene3D" id="1.20.930.10">
    <property type="entry name" value="Conserved domain common to transcription factors TFIIS, elongin A, CRSP70"/>
    <property type="match status" value="1"/>
</dbReference>
<feature type="domain" description="TFIIS N-terminal" evidence="2">
    <location>
        <begin position="42"/>
        <end position="115"/>
    </location>
</feature>
<dbReference type="GO" id="GO:0005634">
    <property type="term" value="C:nucleus"/>
    <property type="evidence" value="ECO:0007669"/>
    <property type="project" value="UniProtKB-SubCell"/>
</dbReference>
<dbReference type="GeneID" id="24140241"/>
<dbReference type="RefSeq" id="XP_012213552.1">
    <property type="nucleotide sequence ID" value="XM_012358162.1"/>
</dbReference>
<dbReference type="Pfam" id="PF08711">
    <property type="entry name" value="Med26"/>
    <property type="match status" value="1"/>
</dbReference>
<dbReference type="InterPro" id="IPR035441">
    <property type="entry name" value="TFIIS/LEDGF_dom_sf"/>
</dbReference>
<organism evidence="3 4">
    <name type="scientific">Saprolegnia parasitica (strain CBS 223.65)</name>
    <dbReference type="NCBI Taxonomy" id="695850"/>
    <lineage>
        <taxon>Eukaryota</taxon>
        <taxon>Sar</taxon>
        <taxon>Stramenopiles</taxon>
        <taxon>Oomycota</taxon>
        <taxon>Saprolegniomycetes</taxon>
        <taxon>Saprolegniales</taxon>
        <taxon>Saprolegniaceae</taxon>
        <taxon>Saprolegnia</taxon>
    </lineage>
</organism>
<protein>
    <recommendedName>
        <fullName evidence="2">TFIIS N-terminal domain-containing protein</fullName>
    </recommendedName>
</protein>
<proteinExistence type="predicted"/>
<dbReference type="AlphaFoldDB" id="A0A067BBM4"/>
<sequence length="132" mass="15611">MMDRYLVPVQTTCERIVPGKPKPSARLRQTRIEHGTKVEVVEEIQSLAHIMDVCDEQELPMLLQELDQRFISLELLEETEIGQSLVRIYRRTESENVREVARCLLRKWKKTALDGLQRRQKRVEVFGRNMIH</sequence>
<gene>
    <name evidence="3" type="ORF">SPRG_18719</name>
</gene>
<accession>A0A067BBM4</accession>
<evidence type="ECO:0000313" key="4">
    <source>
        <dbReference type="Proteomes" id="UP000030745"/>
    </source>
</evidence>
<dbReference type="KEGG" id="spar:SPRG_18719"/>
<keyword evidence="4" id="KW-1185">Reference proteome</keyword>
<dbReference type="OMA" id="KCANIVC"/>